<sequence length="353" mass="39976">MSKLIEEDAGSFSQRAEMYYKKRPHHGSFAPLKHHQPEKLMSFANDNYDSYSESCDVRCLELEEVQFVAGNDVMEIKRLGEENKNHKDWGRFFRIRVSPLHSRWPTMDAKGLSFCDLKARRWLSGGSVVFYLQGFHGGFNGVWVAAWLLLRHGGHGGLWLIASLGLAKVMEVCRDDALKKQRWSFAMEVEASCINAVRDFWVLLQVSDAVDDDGETMRVVWVVRDAREVDGGTKALQHRGEKCSGLRRIRVRRQLQGGLMLSNGDTTVDVGLAEAVWHGDFGLSLRWRDLWLSRSGLMFPAIRACNLGSSLKSLWKNPSNGDERFYFATGGPTMDGRERLGFLGVEDDDVSIL</sequence>
<comment type="caution">
    <text evidence="1">The sequence shown here is derived from an EMBL/GenBank/DDBJ whole genome shotgun (WGS) entry which is preliminary data.</text>
</comment>
<proteinExistence type="predicted"/>
<evidence type="ECO:0000313" key="1">
    <source>
        <dbReference type="EMBL" id="KAG2401640.1"/>
    </source>
</evidence>
<gene>
    <name evidence="1" type="ORF">HKW66_Vig0193240</name>
</gene>
<dbReference type="AlphaFoldDB" id="A0A8T0KNF6"/>
<organism evidence="1 2">
    <name type="scientific">Phaseolus angularis</name>
    <name type="common">Azuki bean</name>
    <name type="synonym">Vigna angularis</name>
    <dbReference type="NCBI Taxonomy" id="3914"/>
    <lineage>
        <taxon>Eukaryota</taxon>
        <taxon>Viridiplantae</taxon>
        <taxon>Streptophyta</taxon>
        <taxon>Embryophyta</taxon>
        <taxon>Tracheophyta</taxon>
        <taxon>Spermatophyta</taxon>
        <taxon>Magnoliopsida</taxon>
        <taxon>eudicotyledons</taxon>
        <taxon>Gunneridae</taxon>
        <taxon>Pentapetalae</taxon>
        <taxon>rosids</taxon>
        <taxon>fabids</taxon>
        <taxon>Fabales</taxon>
        <taxon>Fabaceae</taxon>
        <taxon>Papilionoideae</taxon>
        <taxon>50 kb inversion clade</taxon>
        <taxon>NPAAA clade</taxon>
        <taxon>indigoferoid/millettioid clade</taxon>
        <taxon>Phaseoleae</taxon>
        <taxon>Vigna</taxon>
    </lineage>
</organism>
<protein>
    <submittedName>
        <fullName evidence="1">Uncharacterized protein</fullName>
    </submittedName>
</protein>
<dbReference type="Proteomes" id="UP000743370">
    <property type="component" value="Unassembled WGS sequence"/>
</dbReference>
<dbReference type="EMBL" id="JABFOF010000003">
    <property type="protein sequence ID" value="KAG2401640.1"/>
    <property type="molecule type" value="Genomic_DNA"/>
</dbReference>
<reference evidence="1 2" key="1">
    <citation type="submission" date="2020-05" db="EMBL/GenBank/DDBJ databases">
        <title>Vigna angularis (adzuki bean) Var. LongXiaoDou No. 4 denovo assembly.</title>
        <authorList>
            <person name="Xiang H."/>
        </authorList>
    </citation>
    <scope>NUCLEOTIDE SEQUENCE [LARGE SCALE GENOMIC DNA]</scope>
    <source>
        <tissue evidence="1">Leaf</tissue>
    </source>
</reference>
<accession>A0A8T0KNF6</accession>
<name>A0A8T0KNF6_PHAAN</name>
<evidence type="ECO:0000313" key="2">
    <source>
        <dbReference type="Proteomes" id="UP000743370"/>
    </source>
</evidence>